<name>A0A9X9LEL8_GULGU</name>
<proteinExistence type="predicted"/>
<evidence type="ECO:0000313" key="2">
    <source>
        <dbReference type="Proteomes" id="UP000269945"/>
    </source>
</evidence>
<accession>A0A9X9LEL8</accession>
<evidence type="ECO:0000313" key="1">
    <source>
        <dbReference type="EMBL" id="VCW66353.1"/>
    </source>
</evidence>
<dbReference type="EMBL" id="CYRY02001728">
    <property type="protein sequence ID" value="VCW66353.1"/>
    <property type="molecule type" value="Genomic_DNA"/>
</dbReference>
<gene>
    <name evidence="1" type="ORF">BN2614_LOCUS3</name>
</gene>
<comment type="caution">
    <text evidence="1">The sequence shown here is derived from an EMBL/GenBank/DDBJ whole genome shotgun (WGS) entry which is preliminary data.</text>
</comment>
<dbReference type="Proteomes" id="UP000269945">
    <property type="component" value="Unassembled WGS sequence"/>
</dbReference>
<reference evidence="1 2" key="1">
    <citation type="submission" date="2018-10" db="EMBL/GenBank/DDBJ databases">
        <authorList>
            <person name="Ekblom R."/>
            <person name="Jareborg N."/>
        </authorList>
    </citation>
    <scope>NUCLEOTIDE SEQUENCE [LARGE SCALE GENOMIC DNA]</scope>
    <source>
        <tissue evidence="1">Muscle</tissue>
    </source>
</reference>
<sequence>MRRTPGSLCRFAGETILCPTPTCALPPHCAHAQACARLPGEAARPGSGRLCGD</sequence>
<dbReference type="AlphaFoldDB" id="A0A9X9LEL8"/>
<keyword evidence="2" id="KW-1185">Reference proteome</keyword>
<organism evidence="1 2">
    <name type="scientific">Gulo gulo</name>
    <name type="common">Wolverine</name>
    <name type="synonym">Gluton</name>
    <dbReference type="NCBI Taxonomy" id="48420"/>
    <lineage>
        <taxon>Eukaryota</taxon>
        <taxon>Metazoa</taxon>
        <taxon>Chordata</taxon>
        <taxon>Craniata</taxon>
        <taxon>Vertebrata</taxon>
        <taxon>Euteleostomi</taxon>
        <taxon>Mammalia</taxon>
        <taxon>Eutheria</taxon>
        <taxon>Laurasiatheria</taxon>
        <taxon>Carnivora</taxon>
        <taxon>Caniformia</taxon>
        <taxon>Musteloidea</taxon>
        <taxon>Mustelidae</taxon>
        <taxon>Guloninae</taxon>
        <taxon>Gulo</taxon>
    </lineage>
</organism>
<protein>
    <submittedName>
        <fullName evidence="1">Uncharacterized protein</fullName>
    </submittedName>
</protein>